<name>A0AAD5R2J9_PARTN</name>
<accession>A0AAD5R2J9</accession>
<dbReference type="EMBL" id="JAHQIW010006172">
    <property type="protein sequence ID" value="KAJ1368371.1"/>
    <property type="molecule type" value="Genomic_DNA"/>
</dbReference>
<dbReference type="Proteomes" id="UP001196413">
    <property type="component" value="Unassembled WGS sequence"/>
</dbReference>
<gene>
    <name evidence="1" type="ORF">KIN20_029492</name>
</gene>
<proteinExistence type="predicted"/>
<protein>
    <submittedName>
        <fullName evidence="1">Uncharacterized protein</fullName>
    </submittedName>
</protein>
<reference evidence="1" key="1">
    <citation type="submission" date="2021-06" db="EMBL/GenBank/DDBJ databases">
        <title>Parelaphostrongylus tenuis whole genome reference sequence.</title>
        <authorList>
            <person name="Garwood T.J."/>
            <person name="Larsen P.A."/>
            <person name="Fountain-Jones N.M."/>
            <person name="Garbe J.R."/>
            <person name="Macchietto M.G."/>
            <person name="Kania S.A."/>
            <person name="Gerhold R.W."/>
            <person name="Richards J.E."/>
            <person name="Wolf T.M."/>
        </authorList>
    </citation>
    <scope>NUCLEOTIDE SEQUENCE</scope>
    <source>
        <strain evidence="1">MNPRO001-30</strain>
        <tissue evidence="1">Meninges</tissue>
    </source>
</reference>
<evidence type="ECO:0000313" key="2">
    <source>
        <dbReference type="Proteomes" id="UP001196413"/>
    </source>
</evidence>
<keyword evidence="2" id="KW-1185">Reference proteome</keyword>
<dbReference type="AlphaFoldDB" id="A0AAD5R2J9"/>
<comment type="caution">
    <text evidence="1">The sequence shown here is derived from an EMBL/GenBank/DDBJ whole genome shotgun (WGS) entry which is preliminary data.</text>
</comment>
<organism evidence="1 2">
    <name type="scientific">Parelaphostrongylus tenuis</name>
    <name type="common">Meningeal worm</name>
    <dbReference type="NCBI Taxonomy" id="148309"/>
    <lineage>
        <taxon>Eukaryota</taxon>
        <taxon>Metazoa</taxon>
        <taxon>Ecdysozoa</taxon>
        <taxon>Nematoda</taxon>
        <taxon>Chromadorea</taxon>
        <taxon>Rhabditida</taxon>
        <taxon>Rhabditina</taxon>
        <taxon>Rhabditomorpha</taxon>
        <taxon>Strongyloidea</taxon>
        <taxon>Metastrongylidae</taxon>
        <taxon>Parelaphostrongylus</taxon>
    </lineage>
</organism>
<evidence type="ECO:0000313" key="1">
    <source>
        <dbReference type="EMBL" id="KAJ1368371.1"/>
    </source>
</evidence>
<sequence length="64" mass="7524">MTPVVVTPTHNVVERDQLAHLMMMLLNEVERLQVTTPERLIIRHYLSVIDELIRMQYSSSFLTN</sequence>